<sequence length="328" mass="34245">MEIPGEPLNGFDITYVDQATNLYYLADRSNKSVDVFDVTSGKMVDRLLGGFVGQLKSSSVSGPNGVVVAGGDVWAGDGDSTVKVIDLKTKKVTDTLSTGGKARVDEMAYDPDAHVVVVGNNADEPPFLTLFSTEAGHKVVSKIVFEDATDGVEQPIYDAVTKKFYVSVPELKKDKAKGAVAVIDPSSGKLEKLMPVNDCHPNGLVKGPGANLLLGCDAGSKDGGLKPVLVVMKTDGSVVKVIPGLGAADMVAYNPKVNQYYSASRNMPGAPELGVIDAKSNTLVQRIKLPGGTPHSVAVSEKNNHVFVPLGAKGGDCNGCVAVFEPGN</sequence>
<dbReference type="AlphaFoldDB" id="A0A0C2HTU4"/>
<dbReference type="InterPro" id="IPR011044">
    <property type="entry name" value="Quino_amine_DH_bsu"/>
</dbReference>
<dbReference type="SUPFAM" id="SSF50969">
    <property type="entry name" value="YVTN repeat-like/Quinoprotein amine dehydrogenase"/>
    <property type="match status" value="1"/>
</dbReference>
<dbReference type="EMBL" id="JXDG01000087">
    <property type="protein sequence ID" value="KIH80576.1"/>
    <property type="molecule type" value="Genomic_DNA"/>
</dbReference>
<gene>
    <name evidence="1" type="ORF">UCMB321_5674</name>
</gene>
<dbReference type="Proteomes" id="UP000031535">
    <property type="component" value="Unassembled WGS sequence"/>
</dbReference>
<name>A0A0C2HTU4_9PSED</name>
<proteinExistence type="predicted"/>
<protein>
    <submittedName>
        <fullName evidence="1">Uncharacterized protein</fullName>
    </submittedName>
</protein>
<dbReference type="STRING" id="226910.UCMB321_5674"/>
<accession>A0A0C2HTU4</accession>
<organism evidence="1 2">
    <name type="scientific">Pseudomonas batumici</name>
    <dbReference type="NCBI Taxonomy" id="226910"/>
    <lineage>
        <taxon>Bacteria</taxon>
        <taxon>Pseudomonadati</taxon>
        <taxon>Pseudomonadota</taxon>
        <taxon>Gammaproteobacteria</taxon>
        <taxon>Pseudomonadales</taxon>
        <taxon>Pseudomonadaceae</taxon>
        <taxon>Pseudomonas</taxon>
    </lineage>
</organism>
<dbReference type="InterPro" id="IPR015943">
    <property type="entry name" value="WD40/YVTN_repeat-like_dom_sf"/>
</dbReference>
<dbReference type="Gene3D" id="2.130.10.10">
    <property type="entry name" value="YVTN repeat-like/Quinoprotein amine dehydrogenase"/>
    <property type="match status" value="2"/>
</dbReference>
<dbReference type="PATRIC" id="fig|226910.6.peg.5660"/>
<reference evidence="1 2" key="1">
    <citation type="submission" date="2015-01" db="EMBL/GenBank/DDBJ databases">
        <title>Complete genome of Pseudomonas batumici UCM B-321 producer of the batumin antibiotic with strong antistaphilococcal and potential anticancer activity.</title>
        <authorList>
            <person name="Klochko V.V."/>
            <person name="Zelena L.B."/>
            <person name="Elena K.A."/>
            <person name="Reva O.N."/>
        </authorList>
    </citation>
    <scope>NUCLEOTIDE SEQUENCE [LARGE SCALE GENOMIC DNA]</scope>
    <source>
        <strain evidence="1 2">UCM B-321</strain>
    </source>
</reference>
<evidence type="ECO:0000313" key="2">
    <source>
        <dbReference type="Proteomes" id="UP000031535"/>
    </source>
</evidence>
<comment type="caution">
    <text evidence="1">The sequence shown here is derived from an EMBL/GenBank/DDBJ whole genome shotgun (WGS) entry which is preliminary data.</text>
</comment>
<evidence type="ECO:0000313" key="1">
    <source>
        <dbReference type="EMBL" id="KIH80576.1"/>
    </source>
</evidence>
<keyword evidence="2" id="KW-1185">Reference proteome</keyword>
<dbReference type="PANTHER" id="PTHR47197:SF3">
    <property type="entry name" value="DIHYDRO-HEME D1 DEHYDROGENASE"/>
    <property type="match status" value="1"/>
</dbReference>
<dbReference type="InterPro" id="IPR051200">
    <property type="entry name" value="Host-pathogen_enzymatic-act"/>
</dbReference>
<dbReference type="PANTHER" id="PTHR47197">
    <property type="entry name" value="PROTEIN NIRF"/>
    <property type="match status" value="1"/>
</dbReference>